<dbReference type="SUPFAM" id="SSF69336">
    <property type="entry name" value="Alpha subunit of glutamate synthase, C-terminal domain"/>
    <property type="match status" value="1"/>
</dbReference>
<dbReference type="EMBL" id="JABBYL010000006">
    <property type="protein sequence ID" value="NMO08568.1"/>
    <property type="molecule type" value="Genomic_DNA"/>
</dbReference>
<dbReference type="Proteomes" id="UP000232631">
    <property type="component" value="Chromosome"/>
</dbReference>
<evidence type="ECO:0000313" key="2">
    <source>
        <dbReference type="EMBL" id="AUB60223.1"/>
    </source>
</evidence>
<evidence type="ECO:0008006" key="7">
    <source>
        <dbReference type="Google" id="ProtNLM"/>
    </source>
</evidence>
<gene>
    <name evidence="1" type="ORF">BK007_07760</name>
    <name evidence="2" type="ORF">BK009_05730</name>
    <name evidence="3" type="ORF">HG719_01790</name>
</gene>
<proteinExistence type="predicted"/>
<accession>A0A2H4VCS4</accession>
<dbReference type="Proteomes" id="UP000591058">
    <property type="component" value="Unassembled WGS sequence"/>
</dbReference>
<accession>A0A2H4VQ45</accession>
<sequence length="310" mass="33560">MFKIFGRKTDTVRERELLEIEVTEGIDCLGDFTFNFHWQHKGEKLDPSWKIPGNDLTFGEVVEHLKNKGDVRINGDAGHRLASSMGVDLQYFGGTGSDIPVGDIYVEGDADTRMGISMTRGNIYVKGKVKEPMGNLVEVKSQKNGYRQFRSITDIVTNGLGGDKLVGCQFAGKKFIINDGTVKDTIGARLDVPAEIVKRGDVDLSTGILMRNGTTRINGNAGKNTGALLNGGTIIIDGNTDDFTAIDMIKGIIIINGNAGKFLAANKKNGIILAKNGNPIPPASEKPLQSVDQQLLISQGFNPSGFKKFE</sequence>
<dbReference type="Proteomes" id="UP000232806">
    <property type="component" value="Chromosome"/>
</dbReference>
<dbReference type="RefSeq" id="WP_100905879.1">
    <property type="nucleotide sequence ID" value="NZ_CP017766.1"/>
</dbReference>
<dbReference type="OrthoDB" id="146853at2157"/>
<protein>
    <recommendedName>
        <fullName evidence="7">Tributyrin esterase</fullName>
    </recommendedName>
</protein>
<evidence type="ECO:0000313" key="1">
    <source>
        <dbReference type="EMBL" id="AUB55905.1"/>
    </source>
</evidence>
<dbReference type="AlphaFoldDB" id="A0A2H4VCS4"/>
<dbReference type="EMBL" id="CP017768">
    <property type="protein sequence ID" value="AUB60223.1"/>
    <property type="molecule type" value="Genomic_DNA"/>
</dbReference>
<dbReference type="PANTHER" id="PTHR39673:SF8">
    <property type="entry name" value="GLUTAMATE SYNTHASE ALPHA SUBUNIT C-TERMINAL DOMAIN-CONTAINING PROTEIN"/>
    <property type="match status" value="1"/>
</dbReference>
<dbReference type="KEGG" id="msub:BK009_05730"/>
<dbReference type="EMBL" id="CP017766">
    <property type="protein sequence ID" value="AUB55905.1"/>
    <property type="molecule type" value="Genomic_DNA"/>
</dbReference>
<evidence type="ECO:0000313" key="3">
    <source>
        <dbReference type="EMBL" id="NMO08568.1"/>
    </source>
</evidence>
<reference evidence="3 6" key="2">
    <citation type="submission" date="2020-04" db="EMBL/GenBank/DDBJ databases">
        <title>Draft genome of Methanobacterium subterraneum isolated from animal feces.</title>
        <authorList>
            <person name="Ouboter H.T."/>
            <person name="Berger S."/>
            <person name="Gungor E."/>
            <person name="Jetten M.S.M."/>
            <person name="Welte C.U."/>
        </authorList>
    </citation>
    <scope>NUCLEOTIDE SEQUENCE [LARGE SCALE GENOMIC DNA]</scope>
    <source>
        <strain evidence="3">HO_2020</strain>
    </source>
</reference>
<reference evidence="4 5" key="1">
    <citation type="submission" date="2016-10" db="EMBL/GenBank/DDBJ databases">
        <title>Comparative genomics between deep and shallow subseafloor isolates.</title>
        <authorList>
            <person name="Ishii S."/>
            <person name="Miller J.R."/>
            <person name="Sutton G."/>
            <person name="Suzuki S."/>
            <person name="Methe B."/>
            <person name="Inagaki F."/>
            <person name="Imachi H."/>
        </authorList>
    </citation>
    <scope>NUCLEOTIDE SEQUENCE [LARGE SCALE GENOMIC DNA]</scope>
    <source>
        <strain evidence="2 4">A8p</strain>
        <strain evidence="1 5">MO-MB1</strain>
    </source>
</reference>
<dbReference type="Gene3D" id="2.160.20.60">
    <property type="entry name" value="Glutamate synthase, alpha subunit, C-terminal domain"/>
    <property type="match status" value="1"/>
</dbReference>
<evidence type="ECO:0000313" key="6">
    <source>
        <dbReference type="Proteomes" id="UP000591058"/>
    </source>
</evidence>
<evidence type="ECO:0000313" key="4">
    <source>
        <dbReference type="Proteomes" id="UP000232631"/>
    </source>
</evidence>
<dbReference type="PANTHER" id="PTHR39673">
    <property type="entry name" value="TUNGSTEN FORMYLMETHANOFURAN DEHYDROGENASE, SUBUNIT C (FWDC)"/>
    <property type="match status" value="1"/>
</dbReference>
<dbReference type="GO" id="GO:0016491">
    <property type="term" value="F:oxidoreductase activity"/>
    <property type="evidence" value="ECO:0007669"/>
    <property type="project" value="InterPro"/>
</dbReference>
<organism evidence="1 5">
    <name type="scientific">Methanobacterium subterraneum</name>
    <dbReference type="NCBI Taxonomy" id="59277"/>
    <lineage>
        <taxon>Archaea</taxon>
        <taxon>Methanobacteriati</taxon>
        <taxon>Methanobacteriota</taxon>
        <taxon>Methanomada group</taxon>
        <taxon>Methanobacteria</taxon>
        <taxon>Methanobacteriales</taxon>
        <taxon>Methanobacteriaceae</taxon>
        <taxon>Methanobacterium</taxon>
    </lineage>
</organism>
<keyword evidence="4" id="KW-1185">Reference proteome</keyword>
<dbReference type="GeneID" id="35122611"/>
<evidence type="ECO:0000313" key="5">
    <source>
        <dbReference type="Proteomes" id="UP000232806"/>
    </source>
</evidence>
<name>A0A2H4VCS4_9EURY</name>
<dbReference type="InterPro" id="IPR036485">
    <property type="entry name" value="Glu_synth_asu_C_sf"/>
</dbReference>